<evidence type="ECO:0000313" key="2">
    <source>
        <dbReference type="Proteomes" id="UP000521943"/>
    </source>
</evidence>
<gene>
    <name evidence="1" type="ORF">DFP72DRAFT_771091</name>
</gene>
<feature type="non-terminal residue" evidence="1">
    <location>
        <position position="1"/>
    </location>
</feature>
<protein>
    <submittedName>
        <fullName evidence="1">Uncharacterized protein</fullName>
    </submittedName>
</protein>
<feature type="non-terminal residue" evidence="1">
    <location>
        <position position="111"/>
    </location>
</feature>
<accession>A0A8H6LZG4</accession>
<proteinExistence type="predicted"/>
<reference evidence="1 2" key="1">
    <citation type="submission" date="2020-07" db="EMBL/GenBank/DDBJ databases">
        <title>Comparative genomics of pyrophilous fungi reveals a link between fire events and developmental genes.</title>
        <authorList>
            <consortium name="DOE Joint Genome Institute"/>
            <person name="Steindorff A.S."/>
            <person name="Carver A."/>
            <person name="Calhoun S."/>
            <person name="Stillman K."/>
            <person name="Liu H."/>
            <person name="Lipzen A."/>
            <person name="Pangilinan J."/>
            <person name="Labutti K."/>
            <person name="Bruns T.D."/>
            <person name="Grigoriev I.V."/>
        </authorList>
    </citation>
    <scope>NUCLEOTIDE SEQUENCE [LARGE SCALE GENOMIC DNA]</scope>
    <source>
        <strain evidence="1 2">CBS 144469</strain>
    </source>
</reference>
<sequence length="111" mass="12437">FTEAFNFPLFPADLQLVQPFLLEIEKRSRCISGSLNTDYMEAHAMAYVLFCTVLTRTVLGCEPCHDTQIFYLAFASPDYPKATLSPDEIALVEGRLARRPSVYEQAIAASI</sequence>
<evidence type="ECO:0000313" key="1">
    <source>
        <dbReference type="EMBL" id="KAF6749823.1"/>
    </source>
</evidence>
<dbReference type="OrthoDB" id="3055018at2759"/>
<dbReference type="Proteomes" id="UP000521943">
    <property type="component" value="Unassembled WGS sequence"/>
</dbReference>
<comment type="caution">
    <text evidence="1">The sequence shown here is derived from an EMBL/GenBank/DDBJ whole genome shotgun (WGS) entry which is preliminary data.</text>
</comment>
<dbReference type="EMBL" id="JACGCI010000060">
    <property type="protein sequence ID" value="KAF6749823.1"/>
    <property type="molecule type" value="Genomic_DNA"/>
</dbReference>
<organism evidence="1 2">
    <name type="scientific">Ephemerocybe angulata</name>
    <dbReference type="NCBI Taxonomy" id="980116"/>
    <lineage>
        <taxon>Eukaryota</taxon>
        <taxon>Fungi</taxon>
        <taxon>Dikarya</taxon>
        <taxon>Basidiomycota</taxon>
        <taxon>Agaricomycotina</taxon>
        <taxon>Agaricomycetes</taxon>
        <taxon>Agaricomycetidae</taxon>
        <taxon>Agaricales</taxon>
        <taxon>Agaricineae</taxon>
        <taxon>Psathyrellaceae</taxon>
        <taxon>Ephemerocybe</taxon>
    </lineage>
</organism>
<keyword evidence="2" id="KW-1185">Reference proteome</keyword>
<name>A0A8H6LZG4_9AGAR</name>
<dbReference type="AlphaFoldDB" id="A0A8H6LZG4"/>